<dbReference type="PROSITE" id="PS51782">
    <property type="entry name" value="LYSM"/>
    <property type="match status" value="3"/>
</dbReference>
<dbReference type="InterPro" id="IPR023346">
    <property type="entry name" value="Lysozyme-like_dom_sf"/>
</dbReference>
<dbReference type="SUPFAM" id="SSF54106">
    <property type="entry name" value="LysM domain"/>
    <property type="match status" value="2"/>
</dbReference>
<dbReference type="GO" id="GO:0000270">
    <property type="term" value="P:peptidoglycan metabolic process"/>
    <property type="evidence" value="ECO:0007669"/>
    <property type="project" value="InterPro"/>
</dbReference>
<reference evidence="3" key="1">
    <citation type="journal article" date="2014" name="Int. J. Syst. Evol. Microbiol.">
        <title>Complete genome sequence of Corynebacterium casei LMG S-19264T (=DSM 44701T), isolated from a smear-ripened cheese.</title>
        <authorList>
            <consortium name="US DOE Joint Genome Institute (JGI-PGF)"/>
            <person name="Walter F."/>
            <person name="Albersmeier A."/>
            <person name="Kalinowski J."/>
            <person name="Ruckert C."/>
        </authorList>
    </citation>
    <scope>NUCLEOTIDE SEQUENCE</scope>
    <source>
        <strain evidence="3">CGMCC 1.15425</strain>
    </source>
</reference>
<evidence type="ECO:0000259" key="2">
    <source>
        <dbReference type="PROSITE" id="PS51782"/>
    </source>
</evidence>
<dbReference type="InterPro" id="IPR036779">
    <property type="entry name" value="LysM_dom_sf"/>
</dbReference>
<dbReference type="AlphaFoldDB" id="A0A917GRY9"/>
<evidence type="ECO:0000256" key="1">
    <source>
        <dbReference type="ARBA" id="ARBA00007734"/>
    </source>
</evidence>
<dbReference type="InterPro" id="IPR008258">
    <property type="entry name" value="Transglycosylase_SLT_dom_1"/>
</dbReference>
<dbReference type="Gene3D" id="1.10.530.10">
    <property type="match status" value="1"/>
</dbReference>
<comment type="caution">
    <text evidence="3">The sequence shown here is derived from an EMBL/GenBank/DDBJ whole genome shotgun (WGS) entry which is preliminary data.</text>
</comment>
<proteinExistence type="inferred from homology"/>
<dbReference type="CDD" id="cd00118">
    <property type="entry name" value="LysM"/>
    <property type="match status" value="4"/>
</dbReference>
<sequence>MSEYQGLGCLCNTTRRSIRSHVIKAGHLNLLVLLAMLLWLTASPVHAQNAGFSGTDQLPRPAALEPAIRFWTRVYTEADTNSGFLHDAVNLAVIYRKVDYNRREIEAYRNQIRQDLQVLASGKRDGLTLNQQQVLDAWPDGVDNATLAEAAGNVRFQLGQSDRFIAGLIRSGAYREHIEEVAAERGLPIELAALPHVESSFHPGAWSHAAAAGMWQFIRTTGQRFMRIDNVVDERMDPYTATYAAMSLLEYNYNLLGSWPLALTAYNHGAGGLARAVRATGTDDIATIISQYKGPSFGFASRNFYPQFLAVLDVERRARALFGVLHLDVAPEYLSFELDTYVEANVLADALGVSMDQLKFDNPALLAVVWEGGKRIPKGYSVKIQRNSVRGNLQARLSEIPDSQRYTFQTPDINYVVRSGDSLSLIASRFDTSVDQLVSLNRLRDRHTIRVGQTLLLPHDTDMLTHTLASNDEAVIGDEQVAANVSNSSTASLSGENEYIVRSGDTVSGIARRYGIDSAAIIAHNGLDSRGRIAVGQALQLPLNRPDTPEPQFSSVFPDEEARQPLLMPASYRQQSDTVPAAENEVLAIESDTVNVEESNELAEVALTADPSDYSIAGDGSIEVQASETLGHYAEWLNVSAQELRQLNGMRFTDPVIIGQRLNVDVASLDQDAFELRRREYHLQQQQTFFKQYRIRDISRHELSANESISRLARQRYSVPLWLLRQYNPDLDFSRVRVGQTIVFPVVDRIDGA</sequence>
<keyword evidence="4" id="KW-1185">Reference proteome</keyword>
<dbReference type="GO" id="GO:0008933">
    <property type="term" value="F:peptidoglycan lytic transglycosylase activity"/>
    <property type="evidence" value="ECO:0007669"/>
    <property type="project" value="InterPro"/>
</dbReference>
<dbReference type="PANTHER" id="PTHR33734:SF22">
    <property type="entry name" value="MEMBRANE-BOUND LYTIC MUREIN TRANSGLYCOSYLASE D"/>
    <property type="match status" value="1"/>
</dbReference>
<comment type="similarity">
    <text evidence="1">Belongs to the transglycosylase Slt family.</text>
</comment>
<feature type="domain" description="LysM" evidence="2">
    <location>
        <begin position="497"/>
        <end position="541"/>
    </location>
</feature>
<dbReference type="InterPro" id="IPR000189">
    <property type="entry name" value="Transglyc_AS"/>
</dbReference>
<dbReference type="SMART" id="SM00257">
    <property type="entry name" value="LysM"/>
    <property type="match status" value="4"/>
</dbReference>
<dbReference type="Proteomes" id="UP000627715">
    <property type="component" value="Unassembled WGS sequence"/>
</dbReference>
<evidence type="ECO:0000313" key="4">
    <source>
        <dbReference type="Proteomes" id="UP000627715"/>
    </source>
</evidence>
<dbReference type="OrthoDB" id="9815002at2"/>
<protein>
    <recommendedName>
        <fullName evidence="2">LysM domain-containing protein</fullName>
    </recommendedName>
</protein>
<gene>
    <name evidence="3" type="ORF">GCM10011403_09700</name>
</gene>
<dbReference type="PROSITE" id="PS00922">
    <property type="entry name" value="TRANSGLYCOSYLASE"/>
    <property type="match status" value="1"/>
</dbReference>
<dbReference type="EMBL" id="BMIY01000004">
    <property type="protein sequence ID" value="GGG54649.1"/>
    <property type="molecule type" value="Genomic_DNA"/>
</dbReference>
<dbReference type="Gene3D" id="3.10.350.10">
    <property type="entry name" value="LysM domain"/>
    <property type="match status" value="3"/>
</dbReference>
<dbReference type="SUPFAM" id="SSF53955">
    <property type="entry name" value="Lysozyme-like"/>
    <property type="match status" value="1"/>
</dbReference>
<dbReference type="GO" id="GO:0016020">
    <property type="term" value="C:membrane"/>
    <property type="evidence" value="ECO:0007669"/>
    <property type="project" value="InterPro"/>
</dbReference>
<reference evidence="3" key="2">
    <citation type="submission" date="2020-09" db="EMBL/GenBank/DDBJ databases">
        <authorList>
            <person name="Sun Q."/>
            <person name="Zhou Y."/>
        </authorList>
    </citation>
    <scope>NUCLEOTIDE SEQUENCE</scope>
    <source>
        <strain evidence="3">CGMCC 1.15425</strain>
    </source>
</reference>
<feature type="domain" description="LysM" evidence="2">
    <location>
        <begin position="413"/>
        <end position="457"/>
    </location>
</feature>
<dbReference type="CDD" id="cd16894">
    <property type="entry name" value="MltD-like"/>
    <property type="match status" value="1"/>
</dbReference>
<feature type="domain" description="LysM" evidence="2">
    <location>
        <begin position="699"/>
        <end position="744"/>
    </location>
</feature>
<dbReference type="Pfam" id="PF01464">
    <property type="entry name" value="SLT"/>
    <property type="match status" value="1"/>
</dbReference>
<accession>A0A917GRY9</accession>
<dbReference type="Pfam" id="PF01476">
    <property type="entry name" value="LysM"/>
    <property type="match status" value="4"/>
</dbReference>
<evidence type="ECO:0000313" key="3">
    <source>
        <dbReference type="EMBL" id="GGG54649.1"/>
    </source>
</evidence>
<dbReference type="InterPro" id="IPR018392">
    <property type="entry name" value="LysM"/>
</dbReference>
<organism evidence="3 4">
    <name type="scientific">Pseudohongiella nitratireducens</name>
    <dbReference type="NCBI Taxonomy" id="1768907"/>
    <lineage>
        <taxon>Bacteria</taxon>
        <taxon>Pseudomonadati</taxon>
        <taxon>Pseudomonadota</taxon>
        <taxon>Gammaproteobacteria</taxon>
        <taxon>Pseudomonadales</taxon>
        <taxon>Pseudohongiellaceae</taxon>
        <taxon>Pseudohongiella</taxon>
    </lineage>
</organism>
<name>A0A917GRY9_9GAMM</name>
<dbReference type="PANTHER" id="PTHR33734">
    <property type="entry name" value="LYSM DOMAIN-CONTAINING GPI-ANCHORED PROTEIN 2"/>
    <property type="match status" value="1"/>
</dbReference>